<gene>
    <name evidence="2" type="ORF">E2C01_063997</name>
</gene>
<accession>A0A5B7HIK5</accession>
<dbReference type="PROSITE" id="PS50096">
    <property type="entry name" value="IQ"/>
    <property type="match status" value="1"/>
</dbReference>
<protein>
    <submittedName>
        <fullName evidence="2">Uncharacterized protein</fullName>
    </submittedName>
</protein>
<keyword evidence="3" id="KW-1185">Reference proteome</keyword>
<evidence type="ECO:0000256" key="1">
    <source>
        <dbReference type="SAM" id="MobiDB-lite"/>
    </source>
</evidence>
<name>A0A5B7HIK5_PORTR</name>
<feature type="compositionally biased region" description="Polar residues" evidence="1">
    <location>
        <begin position="76"/>
        <end position="95"/>
    </location>
</feature>
<feature type="compositionally biased region" description="Acidic residues" evidence="1">
    <location>
        <begin position="33"/>
        <end position="47"/>
    </location>
</feature>
<proteinExistence type="predicted"/>
<comment type="caution">
    <text evidence="2">The sequence shown here is derived from an EMBL/GenBank/DDBJ whole genome shotgun (WGS) entry which is preliminary data.</text>
</comment>
<dbReference type="Proteomes" id="UP000324222">
    <property type="component" value="Unassembled WGS sequence"/>
</dbReference>
<reference evidence="2 3" key="1">
    <citation type="submission" date="2019-05" db="EMBL/GenBank/DDBJ databases">
        <title>Another draft genome of Portunus trituberculatus and its Hox gene families provides insights of decapod evolution.</title>
        <authorList>
            <person name="Jeong J.-H."/>
            <person name="Song I."/>
            <person name="Kim S."/>
            <person name="Choi T."/>
            <person name="Kim D."/>
            <person name="Ryu S."/>
            <person name="Kim W."/>
        </authorList>
    </citation>
    <scope>NUCLEOTIDE SEQUENCE [LARGE SCALE GENOMIC DNA]</scope>
    <source>
        <tissue evidence="2">Muscle</tissue>
    </source>
</reference>
<feature type="region of interest" description="Disordered" evidence="1">
    <location>
        <begin position="24"/>
        <end position="95"/>
    </location>
</feature>
<organism evidence="2 3">
    <name type="scientific">Portunus trituberculatus</name>
    <name type="common">Swimming crab</name>
    <name type="synonym">Neptunus trituberculatus</name>
    <dbReference type="NCBI Taxonomy" id="210409"/>
    <lineage>
        <taxon>Eukaryota</taxon>
        <taxon>Metazoa</taxon>
        <taxon>Ecdysozoa</taxon>
        <taxon>Arthropoda</taxon>
        <taxon>Crustacea</taxon>
        <taxon>Multicrustacea</taxon>
        <taxon>Malacostraca</taxon>
        <taxon>Eumalacostraca</taxon>
        <taxon>Eucarida</taxon>
        <taxon>Decapoda</taxon>
        <taxon>Pleocyemata</taxon>
        <taxon>Brachyura</taxon>
        <taxon>Eubrachyura</taxon>
        <taxon>Portunoidea</taxon>
        <taxon>Portunidae</taxon>
        <taxon>Portuninae</taxon>
        <taxon>Portunus</taxon>
    </lineage>
</organism>
<dbReference type="AlphaFoldDB" id="A0A5B7HIK5"/>
<evidence type="ECO:0000313" key="3">
    <source>
        <dbReference type="Proteomes" id="UP000324222"/>
    </source>
</evidence>
<sequence length="95" mass="10575">MFGGMVIVPGRRGSEADRNLRVITEHPYSPPSCDDDGDDDDDDDSGGNDDHNDGDYYDMLRMQIPSRNEVTRASKEASSMQTSFRGSTARLTERD</sequence>
<evidence type="ECO:0000313" key="2">
    <source>
        <dbReference type="EMBL" id="MPC69766.1"/>
    </source>
</evidence>
<dbReference type="EMBL" id="VSRR010029965">
    <property type="protein sequence ID" value="MPC69766.1"/>
    <property type="molecule type" value="Genomic_DNA"/>
</dbReference>